<dbReference type="InterPro" id="IPR036249">
    <property type="entry name" value="Thioredoxin-like_sf"/>
</dbReference>
<proteinExistence type="predicted"/>
<protein>
    <submittedName>
        <fullName evidence="1">DUF1223 domain-containing protein</fullName>
    </submittedName>
</protein>
<reference evidence="1 2" key="1">
    <citation type="submission" date="2023-11" db="EMBL/GenBank/DDBJ databases">
        <title>Unpublished Manusciprt.</title>
        <authorList>
            <person name="Saticioglu I.B."/>
            <person name="Ay H."/>
            <person name="Ajmi N."/>
            <person name="Altun S."/>
            <person name="Duman M."/>
        </authorList>
    </citation>
    <scope>NUCLEOTIDE SEQUENCE [LARGE SCALE GENOMIC DNA]</scope>
    <source>
        <strain evidence="1 2">Fl-318</strain>
    </source>
</reference>
<evidence type="ECO:0000313" key="2">
    <source>
        <dbReference type="Proteomes" id="UP001273350"/>
    </source>
</evidence>
<accession>A0ABU4RIR8</accession>
<dbReference type="SUPFAM" id="SSF52833">
    <property type="entry name" value="Thioredoxin-like"/>
    <property type="match status" value="1"/>
</dbReference>
<dbReference type="PANTHER" id="PTHR36057">
    <property type="match status" value="1"/>
</dbReference>
<organism evidence="1 2">
    <name type="scientific">Flavobacterium cupriresistens</name>
    <dbReference type="NCBI Taxonomy" id="2893885"/>
    <lineage>
        <taxon>Bacteria</taxon>
        <taxon>Pseudomonadati</taxon>
        <taxon>Bacteroidota</taxon>
        <taxon>Flavobacteriia</taxon>
        <taxon>Flavobacteriales</taxon>
        <taxon>Flavobacteriaceae</taxon>
        <taxon>Flavobacterium</taxon>
    </lineage>
</organism>
<dbReference type="Proteomes" id="UP001273350">
    <property type="component" value="Unassembled WGS sequence"/>
</dbReference>
<dbReference type="RefSeq" id="WP_230002178.1">
    <property type="nucleotide sequence ID" value="NZ_CP087134.1"/>
</dbReference>
<keyword evidence="2" id="KW-1185">Reference proteome</keyword>
<dbReference type="InterPro" id="IPR010634">
    <property type="entry name" value="DUF1223"/>
</dbReference>
<gene>
    <name evidence="1" type="ORF">SGQ83_20005</name>
</gene>
<dbReference type="PANTHER" id="PTHR36057:SF1">
    <property type="entry name" value="LIPOPROTEIN LIPID ATTACHMENT SITE-LIKE PROTEIN, PUTATIVE (DUF1223)-RELATED"/>
    <property type="match status" value="1"/>
</dbReference>
<name>A0ABU4RIR8_9FLAO</name>
<dbReference type="Pfam" id="PF06764">
    <property type="entry name" value="DUF1223"/>
    <property type="match status" value="1"/>
</dbReference>
<dbReference type="EMBL" id="JAWXVI010000011">
    <property type="protein sequence ID" value="MDX6191649.1"/>
    <property type="molecule type" value="Genomic_DNA"/>
</dbReference>
<evidence type="ECO:0000313" key="1">
    <source>
        <dbReference type="EMBL" id="MDX6191649.1"/>
    </source>
</evidence>
<comment type="caution">
    <text evidence="1">The sequence shown here is derived from an EMBL/GenBank/DDBJ whole genome shotgun (WGS) entry which is preliminary data.</text>
</comment>
<sequence>MKKIFYLFLAIALLISMGFSTFKEKKAEESKSFVVLELFTSQGCSSCPPADRLLGKYAVANNPDMMLLSFHVDYWNYIGWKDPFSKKEFSERQRQYAATLNSSVYTPQLIINGSESVVGSQESSITSLVKKAREQKPLAELNITAEKNLTNIQVQYDCKVLLVKYKICFALVKKEESTAIKRGENSGLTLTNYNIVTDFKTVPSDSKSGSINFVLNGNAAASEYQIIAFVQDAKSLKILTAAKTEILIQ</sequence>